<evidence type="ECO:0000313" key="1">
    <source>
        <dbReference type="EMBL" id="SUY21862.1"/>
    </source>
</evidence>
<name>A0A381I6T4_CLODI</name>
<accession>A0A381I6T4</accession>
<organism evidence="1">
    <name type="scientific">Clostridioides difficile</name>
    <name type="common">Peptoclostridium difficile</name>
    <dbReference type="NCBI Taxonomy" id="1496"/>
    <lineage>
        <taxon>Bacteria</taxon>
        <taxon>Bacillati</taxon>
        <taxon>Bacillota</taxon>
        <taxon>Clostridia</taxon>
        <taxon>Peptostreptococcales</taxon>
        <taxon>Peptostreptococcaceae</taxon>
        <taxon>Clostridioides</taxon>
    </lineage>
</organism>
<sequence>MEKKSLPRALFFSAKNRKNKVNINITLILKLILTITKKGCIEFLISITSFLYNYSTFAKNAFVLSCFGFPKTSSGVLSSSILPPSIKITLSATSLANPIS</sequence>
<reference evidence="1" key="1">
    <citation type="submission" date="2018-06" db="EMBL/GenBank/DDBJ databases">
        <authorList>
            <consortium name="Pathogen Informatics"/>
            <person name="Doyle S."/>
        </authorList>
    </citation>
    <scope>NUCLEOTIDE SEQUENCE</scope>
    <source>
        <strain evidence="1">NCTC13307</strain>
    </source>
</reference>
<gene>
    <name evidence="1" type="ORF">NCTC13307_00901</name>
</gene>
<protein>
    <submittedName>
        <fullName evidence="1">Uncharacterized protein</fullName>
    </submittedName>
</protein>
<dbReference type="EMBL" id="UFWD01000001">
    <property type="protein sequence ID" value="SUY21862.1"/>
    <property type="molecule type" value="Genomic_DNA"/>
</dbReference>
<proteinExistence type="predicted"/>
<dbReference type="AlphaFoldDB" id="A0A381I6T4"/>